<dbReference type="GO" id="GO:0004467">
    <property type="term" value="F:long-chain fatty acid-CoA ligase activity"/>
    <property type="evidence" value="ECO:0007669"/>
    <property type="project" value="TreeGrafter"/>
</dbReference>
<evidence type="ECO:0000256" key="1">
    <source>
        <dbReference type="ARBA" id="ARBA00006432"/>
    </source>
</evidence>
<evidence type="ECO:0000259" key="5">
    <source>
        <dbReference type="Pfam" id="PF00501"/>
    </source>
</evidence>
<keyword evidence="4" id="KW-0067">ATP-binding</keyword>
<dbReference type="InterPro" id="IPR025110">
    <property type="entry name" value="AMP-bd_C"/>
</dbReference>
<evidence type="ECO:0000313" key="7">
    <source>
        <dbReference type="EMBL" id="NYJ77579.1"/>
    </source>
</evidence>
<proteinExistence type="inferred from homology"/>
<dbReference type="PANTHER" id="PTHR43107">
    <property type="entry name" value="LONG-CHAIN FATTY ACID TRANSPORT PROTEIN"/>
    <property type="match status" value="1"/>
</dbReference>
<dbReference type="Pfam" id="PF00501">
    <property type="entry name" value="AMP-binding"/>
    <property type="match status" value="1"/>
</dbReference>
<dbReference type="InterPro" id="IPR045851">
    <property type="entry name" value="AMP-bd_C_sf"/>
</dbReference>
<dbReference type="EC" id="6.2.1.-" evidence="7"/>
<keyword evidence="8" id="KW-1185">Reference proteome</keyword>
<organism evidence="7 8">
    <name type="scientific">Nesterenkonia xinjiangensis</name>
    <dbReference type="NCBI Taxonomy" id="225327"/>
    <lineage>
        <taxon>Bacteria</taxon>
        <taxon>Bacillati</taxon>
        <taxon>Actinomycetota</taxon>
        <taxon>Actinomycetes</taxon>
        <taxon>Micrococcales</taxon>
        <taxon>Micrococcaceae</taxon>
        <taxon>Nesterenkonia</taxon>
    </lineage>
</organism>
<reference evidence="7 8" key="1">
    <citation type="submission" date="2020-07" db="EMBL/GenBank/DDBJ databases">
        <title>Sequencing the genomes of 1000 actinobacteria strains.</title>
        <authorList>
            <person name="Klenk H.-P."/>
        </authorList>
    </citation>
    <scope>NUCLEOTIDE SEQUENCE [LARGE SCALE GENOMIC DNA]</scope>
    <source>
        <strain evidence="7 8">DSM 15475</strain>
    </source>
</reference>
<dbReference type="PROSITE" id="PS00455">
    <property type="entry name" value="AMP_BINDING"/>
    <property type="match status" value="1"/>
</dbReference>
<dbReference type="GO" id="GO:0005524">
    <property type="term" value="F:ATP binding"/>
    <property type="evidence" value="ECO:0007669"/>
    <property type="project" value="UniProtKB-KW"/>
</dbReference>
<dbReference type="EMBL" id="JACCFY010000001">
    <property type="protein sequence ID" value="NYJ77579.1"/>
    <property type="molecule type" value="Genomic_DNA"/>
</dbReference>
<keyword evidence="3" id="KW-0547">Nucleotide-binding</keyword>
<feature type="domain" description="AMP-dependent synthetase/ligase" evidence="5">
    <location>
        <begin position="20"/>
        <end position="361"/>
    </location>
</feature>
<dbReference type="Gene3D" id="3.30.300.30">
    <property type="match status" value="1"/>
</dbReference>
<dbReference type="InterPro" id="IPR042099">
    <property type="entry name" value="ANL_N_sf"/>
</dbReference>
<dbReference type="InterPro" id="IPR000873">
    <property type="entry name" value="AMP-dep_synth/lig_dom"/>
</dbReference>
<dbReference type="Pfam" id="PF13193">
    <property type="entry name" value="AMP-binding_C"/>
    <property type="match status" value="1"/>
</dbReference>
<name>A0A7Z0GKB2_9MICC</name>
<dbReference type="GO" id="GO:0005324">
    <property type="term" value="F:long-chain fatty acid transmembrane transporter activity"/>
    <property type="evidence" value="ECO:0007669"/>
    <property type="project" value="TreeGrafter"/>
</dbReference>
<dbReference type="GO" id="GO:0044539">
    <property type="term" value="P:long-chain fatty acid import into cell"/>
    <property type="evidence" value="ECO:0007669"/>
    <property type="project" value="TreeGrafter"/>
</dbReference>
<evidence type="ECO:0000256" key="2">
    <source>
        <dbReference type="ARBA" id="ARBA00022598"/>
    </source>
</evidence>
<dbReference type="Gene3D" id="3.40.50.12780">
    <property type="entry name" value="N-terminal domain of ligase-like"/>
    <property type="match status" value="1"/>
</dbReference>
<sequence length="503" mass="54878">MHQTVDAQRFVHGPAIPEQLRRRAATDPDQVYAVEGEKIITLAELDLLVDSITELLETLEVDPGSRVGVGLSTTVQHAATILALFRRGALWVPVNPQLKGLTLAHQMDDAQVTHMVLEADSDFARRVAETASIARDLDLGGGAVLWQLPREDPPELLPDAELLMYTSGTTGPPKGVKVSATMLRACVLGTMHVTEVRRGDVLYLWEPLFHIGGAQTMLLPLYAEVHLVFAPRFSASRFWSDVTHHGVTHVHYLGGVLQILLQLPVSAEEQHHGVRVAWGAGAAPALWQAAQERFGFALHECYGSTETSSIVTVNKNAPAGGVGIPLPWFEVDLLSSSANGGGQGEVTVRSRIPGLITSGYLNRPEATSRSCTADGWFVTGDLGHLDDRGQLHFDGRTSDAVRIRGENVSTWQVENVFSQHPGVDRCAVIGVEAEIGEQEMLLFLEPADVAACDPREVLDWGAQHLARFQLPRYVRVIDQMPLTPSQRVSKHQLPRGLEDALEP</sequence>
<dbReference type="InterPro" id="IPR020845">
    <property type="entry name" value="AMP-binding_CS"/>
</dbReference>
<evidence type="ECO:0000256" key="3">
    <source>
        <dbReference type="ARBA" id="ARBA00022741"/>
    </source>
</evidence>
<dbReference type="Proteomes" id="UP000535437">
    <property type="component" value="Unassembled WGS sequence"/>
</dbReference>
<comment type="caution">
    <text evidence="7">The sequence shown here is derived from an EMBL/GenBank/DDBJ whole genome shotgun (WGS) entry which is preliminary data.</text>
</comment>
<evidence type="ECO:0000313" key="8">
    <source>
        <dbReference type="Proteomes" id="UP000535437"/>
    </source>
</evidence>
<accession>A0A7Z0GKB2</accession>
<comment type="similarity">
    <text evidence="1">Belongs to the ATP-dependent AMP-binding enzyme family.</text>
</comment>
<evidence type="ECO:0000259" key="6">
    <source>
        <dbReference type="Pfam" id="PF13193"/>
    </source>
</evidence>
<evidence type="ECO:0000256" key="4">
    <source>
        <dbReference type="ARBA" id="ARBA00022840"/>
    </source>
</evidence>
<dbReference type="RefSeq" id="WP_179541039.1">
    <property type="nucleotide sequence ID" value="NZ_BAAALL010000004.1"/>
</dbReference>
<feature type="domain" description="AMP-binding enzyme C-terminal" evidence="6">
    <location>
        <begin position="412"/>
        <end position="485"/>
    </location>
</feature>
<dbReference type="PANTHER" id="PTHR43107:SF15">
    <property type="entry name" value="FATTY ACID TRANSPORT PROTEIN 3, ISOFORM A"/>
    <property type="match status" value="1"/>
</dbReference>
<gene>
    <name evidence="7" type="ORF">HNR09_000990</name>
</gene>
<dbReference type="SUPFAM" id="SSF56801">
    <property type="entry name" value="Acetyl-CoA synthetase-like"/>
    <property type="match status" value="1"/>
</dbReference>
<protein>
    <submittedName>
        <fullName evidence="7">Crotonobetaine/carnitine-CoA ligase</fullName>
        <ecNumber evidence="7">6.2.1.-</ecNumber>
    </submittedName>
</protein>
<keyword evidence="2 7" id="KW-0436">Ligase</keyword>
<dbReference type="GO" id="GO:0005886">
    <property type="term" value="C:plasma membrane"/>
    <property type="evidence" value="ECO:0007669"/>
    <property type="project" value="TreeGrafter"/>
</dbReference>
<dbReference type="AlphaFoldDB" id="A0A7Z0GKB2"/>